<proteinExistence type="predicted"/>
<dbReference type="RefSeq" id="WP_179488825.1">
    <property type="nucleotide sequence ID" value="NZ_JACCBV010000001.1"/>
</dbReference>
<name>A0A7Y9GQ31_9MICO</name>
<keyword evidence="2" id="KW-1185">Reference proteome</keyword>
<sequence>MTEGKAPTPPRGLGKRGRAFWRQLHADYEFEVAQTEVLIEACRTLDRLEALDAVIADEGVTSEGSMGQRIVHPAVQEARQLQITLTRLVAALELPPSDEDVRAHERWKTQRAKAGAAARGLRAVN</sequence>
<dbReference type="AlphaFoldDB" id="A0A7Y9GQ31"/>
<comment type="caution">
    <text evidence="1">The sequence shown here is derived from an EMBL/GenBank/DDBJ whole genome shotgun (WGS) entry which is preliminary data.</text>
</comment>
<evidence type="ECO:0000313" key="1">
    <source>
        <dbReference type="EMBL" id="NYE19460.1"/>
    </source>
</evidence>
<reference evidence="1 2" key="1">
    <citation type="submission" date="2020-07" db="EMBL/GenBank/DDBJ databases">
        <title>Sequencing the genomes of 1000 actinobacteria strains.</title>
        <authorList>
            <person name="Klenk H.-P."/>
        </authorList>
    </citation>
    <scope>NUCLEOTIDE SEQUENCE [LARGE SCALE GENOMIC DNA]</scope>
    <source>
        <strain evidence="1 2">DSM 24662</strain>
    </source>
</reference>
<evidence type="ECO:0000313" key="2">
    <source>
        <dbReference type="Proteomes" id="UP000576969"/>
    </source>
</evidence>
<accession>A0A7Y9GQ31</accession>
<dbReference type="EMBL" id="JACCBV010000001">
    <property type="protein sequence ID" value="NYE19460.1"/>
    <property type="molecule type" value="Genomic_DNA"/>
</dbReference>
<gene>
    <name evidence="1" type="ORF">BJ991_001488</name>
</gene>
<organism evidence="1 2">
    <name type="scientific">Microbacterium immunditiarum</name>
    <dbReference type="NCBI Taxonomy" id="337480"/>
    <lineage>
        <taxon>Bacteria</taxon>
        <taxon>Bacillati</taxon>
        <taxon>Actinomycetota</taxon>
        <taxon>Actinomycetes</taxon>
        <taxon>Micrococcales</taxon>
        <taxon>Microbacteriaceae</taxon>
        <taxon>Microbacterium</taxon>
    </lineage>
</organism>
<dbReference type="Proteomes" id="UP000576969">
    <property type="component" value="Unassembled WGS sequence"/>
</dbReference>
<dbReference type="Pfam" id="PF05119">
    <property type="entry name" value="Terminase_4"/>
    <property type="match status" value="1"/>
</dbReference>
<protein>
    <submittedName>
        <fullName evidence="1">Phage terminase small subunit</fullName>
    </submittedName>
</protein>
<dbReference type="InterPro" id="IPR006448">
    <property type="entry name" value="Phage_term_ssu_P27"/>
</dbReference>